<organism evidence="3 4">
    <name type="scientific">Haloactinopolyspora alba</name>
    <dbReference type="NCBI Taxonomy" id="648780"/>
    <lineage>
        <taxon>Bacteria</taxon>
        <taxon>Bacillati</taxon>
        <taxon>Actinomycetota</taxon>
        <taxon>Actinomycetes</taxon>
        <taxon>Jiangellales</taxon>
        <taxon>Jiangellaceae</taxon>
        <taxon>Haloactinopolyspora</taxon>
    </lineage>
</organism>
<evidence type="ECO:0000313" key="3">
    <source>
        <dbReference type="EMBL" id="PSL06976.1"/>
    </source>
</evidence>
<dbReference type="SUPFAM" id="SSF53067">
    <property type="entry name" value="Actin-like ATPase domain"/>
    <property type="match status" value="1"/>
</dbReference>
<proteinExistence type="inferred from homology"/>
<reference evidence="3 4" key="1">
    <citation type="submission" date="2018-03" db="EMBL/GenBank/DDBJ databases">
        <title>Genomic Encyclopedia of Archaeal and Bacterial Type Strains, Phase II (KMG-II): from individual species to whole genera.</title>
        <authorList>
            <person name="Goeker M."/>
        </authorList>
    </citation>
    <scope>NUCLEOTIDE SEQUENCE [LARGE SCALE GENOMIC DNA]</scope>
    <source>
        <strain evidence="3 4">DSM 45211</strain>
    </source>
</reference>
<dbReference type="AlphaFoldDB" id="A0A2P8EBY7"/>
<dbReference type="Gene3D" id="3.30.420.40">
    <property type="match status" value="2"/>
</dbReference>
<protein>
    <submittedName>
        <fullName evidence="3">Putative NBD/HSP70 family sugar kinase</fullName>
    </submittedName>
</protein>
<keyword evidence="4" id="KW-1185">Reference proteome</keyword>
<keyword evidence="3" id="KW-0808">Transferase</keyword>
<dbReference type="InterPro" id="IPR049874">
    <property type="entry name" value="ROK_cs"/>
</dbReference>
<dbReference type="PROSITE" id="PS01125">
    <property type="entry name" value="ROK"/>
    <property type="match status" value="1"/>
</dbReference>
<dbReference type="EMBL" id="PYGE01000002">
    <property type="protein sequence ID" value="PSL06976.1"/>
    <property type="molecule type" value="Genomic_DNA"/>
</dbReference>
<feature type="region of interest" description="Disordered" evidence="2">
    <location>
        <begin position="1"/>
        <end position="24"/>
    </location>
</feature>
<dbReference type="PANTHER" id="PTHR18964">
    <property type="entry name" value="ROK (REPRESSOR, ORF, KINASE) FAMILY"/>
    <property type="match status" value="1"/>
</dbReference>
<dbReference type="Pfam" id="PF00480">
    <property type="entry name" value="ROK"/>
    <property type="match status" value="1"/>
</dbReference>
<dbReference type="Gene3D" id="1.10.10.10">
    <property type="entry name" value="Winged helix-like DNA-binding domain superfamily/Winged helix DNA-binding domain"/>
    <property type="match status" value="1"/>
</dbReference>
<dbReference type="PANTHER" id="PTHR18964:SF173">
    <property type="entry name" value="GLUCOKINASE"/>
    <property type="match status" value="1"/>
</dbReference>
<dbReference type="Proteomes" id="UP000243528">
    <property type="component" value="Unassembled WGS sequence"/>
</dbReference>
<dbReference type="RefSeq" id="WP_205740428.1">
    <property type="nucleotide sequence ID" value="NZ_ML142898.1"/>
</dbReference>
<sequence>MLEDSVGDGHKGTPPADMLSDPVTGPTVAGAGALLWMMRDGTPRTRSELASVTGLARSTIAQRVDALLAAGFIGPAGEATSTGGRPPTRFAFNPTARVTLAADIGATHARVAVTDLAGDVLAELREELDVAQGPDPVLDRVVRASHELLDEIGRSPSDLLGVGIGLPGPVEHSTGRPVNPPIMPGWDGFDVQGYLRERLGVVALVDNDVNIMALGEHFTQWRSAPHMMFVKIATGIGSGLISDGRLHRGAQGAAGDMGHLQLPHSDDVVCRCGNTGCLEAVASGAAIAAALTTRGIPAASSRDVVNLARGGSVEALQLVRQAGRDIGEVLAAAVSLFNPSLIVIGGSLAQSGEHLIAGVREIVYRRSLPLATQHLRIVQSRTGDRAGVIGAAVMVIDHALAPAQLDALLGTS</sequence>
<dbReference type="InterPro" id="IPR000600">
    <property type="entry name" value="ROK"/>
</dbReference>
<accession>A0A2P8EBY7</accession>
<name>A0A2P8EBY7_9ACTN</name>
<gene>
    <name evidence="3" type="ORF">CLV30_102365</name>
</gene>
<keyword evidence="3" id="KW-0418">Kinase</keyword>
<dbReference type="InterPro" id="IPR043129">
    <property type="entry name" value="ATPase_NBD"/>
</dbReference>
<dbReference type="InterPro" id="IPR036390">
    <property type="entry name" value="WH_DNA-bd_sf"/>
</dbReference>
<evidence type="ECO:0000313" key="4">
    <source>
        <dbReference type="Proteomes" id="UP000243528"/>
    </source>
</evidence>
<dbReference type="SUPFAM" id="SSF46785">
    <property type="entry name" value="Winged helix' DNA-binding domain"/>
    <property type="match status" value="1"/>
</dbReference>
<dbReference type="InterPro" id="IPR036388">
    <property type="entry name" value="WH-like_DNA-bd_sf"/>
</dbReference>
<comment type="similarity">
    <text evidence="1">Belongs to the ROK (NagC/XylR) family.</text>
</comment>
<comment type="caution">
    <text evidence="3">The sequence shown here is derived from an EMBL/GenBank/DDBJ whole genome shotgun (WGS) entry which is preliminary data.</text>
</comment>
<evidence type="ECO:0000256" key="2">
    <source>
        <dbReference type="SAM" id="MobiDB-lite"/>
    </source>
</evidence>
<evidence type="ECO:0000256" key="1">
    <source>
        <dbReference type="ARBA" id="ARBA00006479"/>
    </source>
</evidence>
<dbReference type="GO" id="GO:0016301">
    <property type="term" value="F:kinase activity"/>
    <property type="evidence" value="ECO:0007669"/>
    <property type="project" value="UniProtKB-KW"/>
</dbReference>